<accession>A0A1U7HXQ6</accession>
<dbReference type="PANTHER" id="PTHR34235">
    <property type="entry name" value="SLR1203 PROTEIN-RELATED"/>
    <property type="match status" value="1"/>
</dbReference>
<dbReference type="InterPro" id="IPR002636">
    <property type="entry name" value="DUF29"/>
</dbReference>
<proteinExistence type="predicted"/>
<evidence type="ECO:0000313" key="2">
    <source>
        <dbReference type="Proteomes" id="UP000185984"/>
    </source>
</evidence>
<name>A0A1U7HXQ6_9CHRO</name>
<reference evidence="1 2" key="1">
    <citation type="submission" date="2016-11" db="EMBL/GenBank/DDBJ databases">
        <title>Draft Genome Sequences of Nine Cyanobacterial Strains from Diverse Habitats.</title>
        <authorList>
            <person name="Zhu T."/>
            <person name="Hou S."/>
            <person name="Lu X."/>
            <person name="Hess W.R."/>
        </authorList>
    </citation>
    <scope>NUCLEOTIDE SEQUENCE [LARGE SCALE GENOMIC DNA]</scope>
    <source>
        <strain evidence="1 2">5.2 s.c.1</strain>
    </source>
</reference>
<keyword evidence="2" id="KW-1185">Reference proteome</keyword>
<dbReference type="EMBL" id="MRCC01000003">
    <property type="protein sequence ID" value="OKH28345.1"/>
    <property type="molecule type" value="Genomic_DNA"/>
</dbReference>
<dbReference type="Pfam" id="PF01724">
    <property type="entry name" value="DUF29"/>
    <property type="match status" value="1"/>
</dbReference>
<dbReference type="STRING" id="247279.NIES1031_03625"/>
<comment type="caution">
    <text evidence="1">The sequence shown here is derived from an EMBL/GenBank/DDBJ whole genome shotgun (WGS) entry which is preliminary data.</text>
</comment>
<sequence length="165" mass="19072">MTTPSETQVGATQYEVDFVSWVEQQAALLKEGRLSELDVTNLMEEVEELGRSEKRALRSQLIRVIKHLLKLNYQPNAFYYLNSWRSSIAEGRTQLKLILQDSPSLKPYLAEVFADCYQDAVTEAVTETRLLKKTFPLKYPYSQEQVLDPMFLPRADTFNDTAEDR</sequence>
<dbReference type="AlphaFoldDB" id="A0A1U7HXQ6"/>
<dbReference type="Gene3D" id="1.20.1220.20">
    <property type="entry name" value="Uncharcterised protein PF01724"/>
    <property type="match status" value="1"/>
</dbReference>
<gene>
    <name evidence="1" type="ORF">NIES1031_03625</name>
</gene>
<evidence type="ECO:0000313" key="1">
    <source>
        <dbReference type="EMBL" id="OKH28345.1"/>
    </source>
</evidence>
<dbReference type="OrthoDB" id="5769308at2"/>
<protein>
    <recommendedName>
        <fullName evidence="3">DUF29 domain-containing protein</fullName>
    </recommendedName>
</protein>
<organism evidence="1 2">
    <name type="scientific">Chroogloeocystis siderophila 5.2 s.c.1</name>
    <dbReference type="NCBI Taxonomy" id="247279"/>
    <lineage>
        <taxon>Bacteria</taxon>
        <taxon>Bacillati</taxon>
        <taxon>Cyanobacteriota</taxon>
        <taxon>Cyanophyceae</taxon>
        <taxon>Oscillatoriophycideae</taxon>
        <taxon>Chroococcales</taxon>
        <taxon>Chroococcaceae</taxon>
        <taxon>Chroogloeocystis</taxon>
    </lineage>
</organism>
<dbReference type="Proteomes" id="UP000185984">
    <property type="component" value="Unassembled WGS sequence"/>
</dbReference>
<dbReference type="RefSeq" id="WP_073548152.1">
    <property type="nucleotide sequence ID" value="NZ_CAWMVK010000023.1"/>
</dbReference>
<evidence type="ECO:0008006" key="3">
    <source>
        <dbReference type="Google" id="ProtNLM"/>
    </source>
</evidence>